<reference evidence="2 3" key="1">
    <citation type="submission" date="2018-10" db="EMBL/GenBank/DDBJ databases">
        <title>Draft Genome Sequence of Anaerotignum sp. KCTC 15736.</title>
        <authorList>
            <person name="Choi S.H."/>
            <person name="Kim J.S."/>
            <person name="Kang S.W."/>
            <person name="Lee J.S."/>
            <person name="Park S.H."/>
        </authorList>
    </citation>
    <scope>NUCLEOTIDE SEQUENCE [LARGE SCALE GENOMIC DNA]</scope>
    <source>
        <strain evidence="2 3">KCTC 15736</strain>
    </source>
</reference>
<protein>
    <submittedName>
        <fullName evidence="2">Uncharacterized protein</fullName>
    </submittedName>
</protein>
<accession>A0A401LCJ9</accession>
<keyword evidence="1" id="KW-0812">Transmembrane</keyword>
<dbReference type="AlphaFoldDB" id="A0A401LCJ9"/>
<organism evidence="2 3">
    <name type="scientific">Anaerotignum faecicola</name>
    <dbReference type="NCBI Taxonomy" id="2358141"/>
    <lineage>
        <taxon>Bacteria</taxon>
        <taxon>Bacillati</taxon>
        <taxon>Bacillota</taxon>
        <taxon>Clostridia</taxon>
        <taxon>Lachnospirales</taxon>
        <taxon>Anaerotignaceae</taxon>
        <taxon>Anaerotignum</taxon>
    </lineage>
</organism>
<sequence>MDKDFLKFMSFVAFMEAKKEAERDCSAEDTGWQDTIPTIRRKPDPAREALLLSRIRMPEKPVNKMESGEKVFMGIGIIGLFDAAFGLFLMDAFYFLVGLVVGVSFIIMATSNAKKRYDEKLAEYELAQRDFPAYQRKMLAKQRLGK</sequence>
<gene>
    <name evidence="2" type="ORF">KGMB03357_09570</name>
</gene>
<feature type="transmembrane region" description="Helical" evidence="1">
    <location>
        <begin position="94"/>
        <end position="111"/>
    </location>
</feature>
<dbReference type="Proteomes" id="UP000287361">
    <property type="component" value="Unassembled WGS sequence"/>
</dbReference>
<evidence type="ECO:0000256" key="1">
    <source>
        <dbReference type="SAM" id="Phobius"/>
    </source>
</evidence>
<dbReference type="EMBL" id="BHVZ01000001">
    <property type="protein sequence ID" value="GCB29296.1"/>
    <property type="molecule type" value="Genomic_DNA"/>
</dbReference>
<name>A0A401LCJ9_9FIRM</name>
<evidence type="ECO:0000313" key="3">
    <source>
        <dbReference type="Proteomes" id="UP000287361"/>
    </source>
</evidence>
<evidence type="ECO:0000313" key="2">
    <source>
        <dbReference type="EMBL" id="GCB29296.1"/>
    </source>
</evidence>
<keyword evidence="1" id="KW-0472">Membrane</keyword>
<keyword evidence="3" id="KW-1185">Reference proteome</keyword>
<proteinExistence type="predicted"/>
<keyword evidence="1" id="KW-1133">Transmembrane helix</keyword>
<comment type="caution">
    <text evidence="2">The sequence shown here is derived from an EMBL/GenBank/DDBJ whole genome shotgun (WGS) entry which is preliminary data.</text>
</comment>